<organism evidence="1 2">
    <name type="scientific">Paramarasmius palmivorus</name>
    <dbReference type="NCBI Taxonomy" id="297713"/>
    <lineage>
        <taxon>Eukaryota</taxon>
        <taxon>Fungi</taxon>
        <taxon>Dikarya</taxon>
        <taxon>Basidiomycota</taxon>
        <taxon>Agaricomycotina</taxon>
        <taxon>Agaricomycetes</taxon>
        <taxon>Agaricomycetidae</taxon>
        <taxon>Agaricales</taxon>
        <taxon>Marasmiineae</taxon>
        <taxon>Marasmiaceae</taxon>
        <taxon>Paramarasmius</taxon>
    </lineage>
</organism>
<keyword evidence="2" id="KW-1185">Reference proteome</keyword>
<dbReference type="AlphaFoldDB" id="A0AAW0E6E8"/>
<name>A0AAW0E6E8_9AGAR</name>
<evidence type="ECO:0000313" key="1">
    <source>
        <dbReference type="EMBL" id="KAK7060813.1"/>
    </source>
</evidence>
<reference evidence="1 2" key="1">
    <citation type="submission" date="2024-01" db="EMBL/GenBank/DDBJ databases">
        <title>A draft genome for a cacao thread blight-causing isolate of Paramarasmius palmivorus.</title>
        <authorList>
            <person name="Baruah I.K."/>
            <person name="Bukari Y."/>
            <person name="Amoako-Attah I."/>
            <person name="Meinhardt L.W."/>
            <person name="Bailey B.A."/>
            <person name="Cohen S.P."/>
        </authorList>
    </citation>
    <scope>NUCLEOTIDE SEQUENCE [LARGE SCALE GENOMIC DNA]</scope>
    <source>
        <strain evidence="1 2">GH-12</strain>
    </source>
</reference>
<proteinExistence type="predicted"/>
<comment type="caution">
    <text evidence="1">The sequence shown here is derived from an EMBL/GenBank/DDBJ whole genome shotgun (WGS) entry which is preliminary data.</text>
</comment>
<evidence type="ECO:0000313" key="2">
    <source>
        <dbReference type="Proteomes" id="UP001383192"/>
    </source>
</evidence>
<evidence type="ECO:0008006" key="3">
    <source>
        <dbReference type="Google" id="ProtNLM"/>
    </source>
</evidence>
<dbReference type="EMBL" id="JAYKXP010000002">
    <property type="protein sequence ID" value="KAK7060813.1"/>
    <property type="molecule type" value="Genomic_DNA"/>
</dbReference>
<protein>
    <recommendedName>
        <fullName evidence="3">F-box domain-containing protein</fullName>
    </recommendedName>
</protein>
<sequence>MLRTLSRTRSHPLPKRNSHRQTFILVTAINSPAYRQPKQSASKFRIPTEILDKIVEFAILTPSPASNVDPFPYIASFSLASHAFRQIALRRYLHHVVIRSRMHWDWLFRVISGQDSRTKGKGGSIDIQIFISKSSFLAFDLARLSTLTHLRELSMNLETEGLHTQHVFVTTMFKHLLTSTSNCSSSLVKLVLTSIPRIDISLLALIAKSLPLLSILHITATDQVDDYDWINGELCWCCIDDVLDCSFHSAIPEMFATPEAMATECATALLPLTNLRSLLLGVYLSDEGLRWKHILNCVQASAPPHLALEDCVSCYETYGLAVRHREEVASNIIASRLPSLEIISWHSYFNEVPSEGEVGLRRARKDEYVRRVNFEVSKDRKATRMVTT</sequence>
<accession>A0AAW0E6E8</accession>
<gene>
    <name evidence="1" type="ORF">VNI00_000546</name>
</gene>
<dbReference type="Proteomes" id="UP001383192">
    <property type="component" value="Unassembled WGS sequence"/>
</dbReference>